<feature type="transmembrane region" description="Helical" evidence="1">
    <location>
        <begin position="137"/>
        <end position="157"/>
    </location>
</feature>
<feature type="transmembrane region" description="Helical" evidence="1">
    <location>
        <begin position="12"/>
        <end position="30"/>
    </location>
</feature>
<organism evidence="2 3">
    <name type="scientific">Ancylobacter novellus</name>
    <name type="common">Thiobacillus novellus</name>
    <dbReference type="NCBI Taxonomy" id="921"/>
    <lineage>
        <taxon>Bacteria</taxon>
        <taxon>Pseudomonadati</taxon>
        <taxon>Pseudomonadota</taxon>
        <taxon>Alphaproteobacteria</taxon>
        <taxon>Hyphomicrobiales</taxon>
        <taxon>Xanthobacteraceae</taxon>
        <taxon>Ancylobacter</taxon>
    </lineage>
</organism>
<dbReference type="Proteomes" id="UP000249577">
    <property type="component" value="Unassembled WGS sequence"/>
</dbReference>
<evidence type="ECO:0000313" key="3">
    <source>
        <dbReference type="Proteomes" id="UP000249577"/>
    </source>
</evidence>
<sequence>MSLGPSFRVSTAFVAGGFAVLAAVLVIGLGQDLWRAVPDMTPQVSWLMPETTPLRIGALRAAGRPETAALYALMVALCFGLIGALVAGGFAWGVMNKGATVLGVDKALRYLTALAFLYGVSTGLEVILHLVRITPQGGLHAIPGLWFFAMIPSAAILGRIGALIAHDAGALIAIAIAGEPTRLAELVATAEETRGAKSLEARLARLLAARRPVI</sequence>
<keyword evidence="1" id="KW-0812">Transmembrane</keyword>
<proteinExistence type="predicted"/>
<protein>
    <submittedName>
        <fullName evidence="2">Uncharacterized protein</fullName>
    </submittedName>
</protein>
<feature type="transmembrane region" description="Helical" evidence="1">
    <location>
        <begin position="69"/>
        <end position="95"/>
    </location>
</feature>
<dbReference type="AlphaFoldDB" id="A0A2W5KGA1"/>
<feature type="transmembrane region" description="Helical" evidence="1">
    <location>
        <begin position="107"/>
        <end position="131"/>
    </location>
</feature>
<keyword evidence="1" id="KW-1133">Transmembrane helix</keyword>
<evidence type="ECO:0000313" key="2">
    <source>
        <dbReference type="EMBL" id="PZQ15931.1"/>
    </source>
</evidence>
<reference evidence="2 3" key="1">
    <citation type="submission" date="2017-08" db="EMBL/GenBank/DDBJ databases">
        <title>Infants hospitalized years apart are colonized by the same room-sourced microbial strains.</title>
        <authorList>
            <person name="Brooks B."/>
            <person name="Olm M.R."/>
            <person name="Firek B.A."/>
            <person name="Baker R."/>
            <person name="Thomas B.C."/>
            <person name="Morowitz M.J."/>
            <person name="Banfield J.F."/>
        </authorList>
    </citation>
    <scope>NUCLEOTIDE SEQUENCE [LARGE SCALE GENOMIC DNA]</scope>
    <source>
        <strain evidence="2">S2_005_003_R2_43</strain>
    </source>
</reference>
<keyword evidence="1" id="KW-0472">Membrane</keyword>
<comment type="caution">
    <text evidence="2">The sequence shown here is derived from an EMBL/GenBank/DDBJ whole genome shotgun (WGS) entry which is preliminary data.</text>
</comment>
<evidence type="ECO:0000256" key="1">
    <source>
        <dbReference type="SAM" id="Phobius"/>
    </source>
</evidence>
<dbReference type="EMBL" id="QFPN01000004">
    <property type="protein sequence ID" value="PZQ15931.1"/>
    <property type="molecule type" value="Genomic_DNA"/>
</dbReference>
<accession>A0A2W5KGA1</accession>
<name>A0A2W5KGA1_ANCNO</name>
<gene>
    <name evidence="2" type="ORF">DI565_08930</name>
</gene>